<dbReference type="GO" id="GO:0003677">
    <property type="term" value="F:DNA binding"/>
    <property type="evidence" value="ECO:0007669"/>
    <property type="project" value="InterPro"/>
</dbReference>
<comment type="caution">
    <text evidence="14">The sequence shown here is derived from an EMBL/GenBank/DDBJ whole genome shotgun (WGS) entry which is preliminary data.</text>
</comment>
<evidence type="ECO:0000256" key="5">
    <source>
        <dbReference type="ARBA" id="ARBA00022737"/>
    </source>
</evidence>
<dbReference type="PROSITE" id="PS50893">
    <property type="entry name" value="ABC_TRANSPORTER_2"/>
    <property type="match status" value="2"/>
</dbReference>
<dbReference type="Gene3D" id="3.40.50.300">
    <property type="entry name" value="P-loop containing nucleotide triphosphate hydrolases"/>
    <property type="match status" value="2"/>
</dbReference>
<dbReference type="GO" id="GO:0006417">
    <property type="term" value="P:regulation of translation"/>
    <property type="evidence" value="ECO:0007669"/>
    <property type="project" value="UniProtKB-KW"/>
</dbReference>
<keyword evidence="6" id="KW-0547">Nucleotide-binding</keyword>
<keyword evidence="7" id="KW-0378">Hydrolase</keyword>
<keyword evidence="11" id="KW-0648">Protein biosynthesis</keyword>
<dbReference type="InterPro" id="IPR037118">
    <property type="entry name" value="Val-tRNA_synth_C_sf"/>
</dbReference>
<feature type="coiled-coil region" evidence="12">
    <location>
        <begin position="528"/>
        <end position="565"/>
    </location>
</feature>
<dbReference type="GO" id="GO:0006412">
    <property type="term" value="P:translation"/>
    <property type="evidence" value="ECO:0007669"/>
    <property type="project" value="UniProtKB-KW"/>
</dbReference>
<dbReference type="GO" id="GO:0005524">
    <property type="term" value="F:ATP binding"/>
    <property type="evidence" value="ECO:0007669"/>
    <property type="project" value="UniProtKB-KW"/>
</dbReference>
<dbReference type="InterPro" id="IPR027417">
    <property type="entry name" value="P-loop_NTPase"/>
</dbReference>
<feature type="domain" description="ABC transporter" evidence="13">
    <location>
        <begin position="3"/>
        <end position="212"/>
    </location>
</feature>
<dbReference type="Pfam" id="PF12848">
    <property type="entry name" value="ABC_tran_Xtn"/>
    <property type="match status" value="1"/>
</dbReference>
<dbReference type="Gene3D" id="1.10.287.380">
    <property type="entry name" value="Valyl-tRNA synthetase, C-terminal domain"/>
    <property type="match status" value="1"/>
</dbReference>
<dbReference type="PANTHER" id="PTHR42855">
    <property type="entry name" value="ABC TRANSPORTER ATP-BINDING SUBUNIT"/>
    <property type="match status" value="1"/>
</dbReference>
<dbReference type="PANTHER" id="PTHR42855:SF1">
    <property type="entry name" value="ABC TRANSPORTER DOMAIN-CONTAINING PROTEIN"/>
    <property type="match status" value="1"/>
</dbReference>
<evidence type="ECO:0000256" key="11">
    <source>
        <dbReference type="ARBA" id="ARBA00022917"/>
    </source>
</evidence>
<evidence type="ECO:0000313" key="15">
    <source>
        <dbReference type="Proteomes" id="UP000753219"/>
    </source>
</evidence>
<dbReference type="CDD" id="cd03221">
    <property type="entry name" value="ABCF_EF-3"/>
    <property type="match status" value="2"/>
</dbReference>
<dbReference type="SUPFAM" id="SSF52540">
    <property type="entry name" value="P-loop containing nucleoside triphosphate hydrolases"/>
    <property type="match status" value="2"/>
</dbReference>
<dbReference type="GO" id="GO:0016887">
    <property type="term" value="F:ATP hydrolysis activity"/>
    <property type="evidence" value="ECO:0007669"/>
    <property type="project" value="InterPro"/>
</dbReference>
<organism evidence="14 15">
    <name type="scientific">Amedibacillus dolichus</name>
    <dbReference type="NCBI Taxonomy" id="31971"/>
    <lineage>
        <taxon>Bacteria</taxon>
        <taxon>Bacillati</taxon>
        <taxon>Bacillota</taxon>
        <taxon>Erysipelotrichia</taxon>
        <taxon>Erysipelotrichales</taxon>
        <taxon>Erysipelotrichaceae</taxon>
        <taxon>Amedibacillus</taxon>
    </lineage>
</organism>
<keyword evidence="10" id="KW-0694">RNA-binding</keyword>
<dbReference type="GO" id="GO:0019843">
    <property type="term" value="F:rRNA binding"/>
    <property type="evidence" value="ECO:0007669"/>
    <property type="project" value="UniProtKB-KW"/>
</dbReference>
<keyword evidence="4" id="KW-0699">rRNA-binding</keyword>
<dbReference type="FunFam" id="3.40.50.300:FF:000183">
    <property type="entry name" value="ABC transporter ATP-binding protein yjjK"/>
    <property type="match status" value="1"/>
</dbReference>
<dbReference type="InterPro" id="IPR051309">
    <property type="entry name" value="ABCF_ATPase"/>
</dbReference>
<evidence type="ECO:0000256" key="7">
    <source>
        <dbReference type="ARBA" id="ARBA00022801"/>
    </source>
</evidence>
<keyword evidence="5" id="KW-0677">Repeat</keyword>
<keyword evidence="9" id="KW-0810">Translation regulation</keyword>
<keyword evidence="8 14" id="KW-0067">ATP-binding</keyword>
<dbReference type="FunFam" id="3.40.50.300:FF:000011">
    <property type="entry name" value="Putative ABC transporter ATP-binding component"/>
    <property type="match status" value="1"/>
</dbReference>
<evidence type="ECO:0000256" key="12">
    <source>
        <dbReference type="SAM" id="Coils"/>
    </source>
</evidence>
<protein>
    <submittedName>
        <fullName evidence="14">ABC-F family ATP-binding cassette domain-containing protein</fullName>
    </submittedName>
</protein>
<evidence type="ECO:0000256" key="9">
    <source>
        <dbReference type="ARBA" id="ARBA00022845"/>
    </source>
</evidence>
<keyword evidence="12" id="KW-0175">Coiled coil</keyword>
<name>A0A942WH58_9FIRM</name>
<evidence type="ECO:0000256" key="4">
    <source>
        <dbReference type="ARBA" id="ARBA00022730"/>
    </source>
</evidence>
<evidence type="ECO:0000256" key="10">
    <source>
        <dbReference type="ARBA" id="ARBA00022884"/>
    </source>
</evidence>
<evidence type="ECO:0000259" key="13">
    <source>
        <dbReference type="PROSITE" id="PS50893"/>
    </source>
</evidence>
<evidence type="ECO:0000313" key="14">
    <source>
        <dbReference type="EMBL" id="MBS4884481.1"/>
    </source>
</evidence>
<keyword evidence="2" id="KW-0963">Cytoplasm</keyword>
<dbReference type="InterPro" id="IPR017871">
    <property type="entry name" value="ABC_transporter-like_CS"/>
</dbReference>
<evidence type="ECO:0000256" key="8">
    <source>
        <dbReference type="ARBA" id="ARBA00022840"/>
    </source>
</evidence>
<dbReference type="PROSITE" id="PS00211">
    <property type="entry name" value="ABC_TRANSPORTER_1"/>
    <property type="match status" value="1"/>
</dbReference>
<dbReference type="InterPro" id="IPR032781">
    <property type="entry name" value="ABC_tran_Xtn"/>
</dbReference>
<comment type="similarity">
    <text evidence="1">Belongs to the ABC transporter superfamily. ABCF family. Translational throttle EttA subfamily.</text>
</comment>
<dbReference type="InterPro" id="IPR003439">
    <property type="entry name" value="ABC_transporter-like_ATP-bd"/>
</dbReference>
<sequence>MLISMDSITKYHNVKEIVKEASLTIEEHDKTALIGVNGAGKTTILRIVAGLESYEGNIVRKNGLRISYLPQDPVFDEQESILYQVMRVDPKIEEYEAKSILGKLGMHDVDLCIAKLSGGQRKRVALARALLKPCDLLILDEPTNHLDNEMIEWLEKYLKRFSNAIFMVTHDRYFLERVCTKMVEISQGKLYTYEANYSQYLEAKALREEQALANEKKRQNLLRKELAWIRAGVQARGTKSKERIERFHALNAQDKPQLEKSIALDLTTSRLGKKIIELEHISKAYGERVLFRDFSYHFTRHDRIGILGANGCGKTTLLHVMAKQLEPDSGTVVHGETLKLAYFKQGHGDMDGSMKLIDYIQETSNHIETTQRSYTAASMLERFLFPRSMHHTTIERLSGGEKRRLYLLKVLMQAPNVLFLDEPTNDLDIATLQILEDYLDEFNGAVVVVSHDRYFLDRICDKLFVFQNGNIVQHIGGYSSFIQIASQTVETTPKSTQPKAAVLMKMTTKEKQELAGMETAMDQVQKCIDAIDQDMEKYADDFQKLQELSIQREAKEKQLEEMMERWLQLSDKKARIDAMLNK</sequence>
<dbReference type="InterPro" id="IPR003593">
    <property type="entry name" value="AAA+_ATPase"/>
</dbReference>
<proteinExistence type="inferred from homology"/>
<dbReference type="AlphaFoldDB" id="A0A942WH58"/>
<evidence type="ECO:0000256" key="6">
    <source>
        <dbReference type="ARBA" id="ARBA00022741"/>
    </source>
</evidence>
<reference evidence="14" key="1">
    <citation type="submission" date="2021-02" db="EMBL/GenBank/DDBJ databases">
        <title>Infant gut strain persistence is associated with maternal origin, phylogeny, and functional potential including surface adhesion and iron acquisition.</title>
        <authorList>
            <person name="Lou Y.C."/>
        </authorList>
    </citation>
    <scope>NUCLEOTIDE SEQUENCE</scope>
    <source>
        <strain evidence="14">L3_108_103G1_dasL3_108_103G1_concoct_2</strain>
    </source>
</reference>
<evidence type="ECO:0000256" key="2">
    <source>
        <dbReference type="ARBA" id="ARBA00022490"/>
    </source>
</evidence>
<keyword evidence="3" id="KW-0820">tRNA-binding</keyword>
<dbReference type="GO" id="GO:0000049">
    <property type="term" value="F:tRNA binding"/>
    <property type="evidence" value="ECO:0007669"/>
    <property type="project" value="UniProtKB-KW"/>
</dbReference>
<dbReference type="RefSeq" id="WP_040463610.1">
    <property type="nucleotide sequence ID" value="NZ_CABKNA010000002.1"/>
</dbReference>
<evidence type="ECO:0000256" key="3">
    <source>
        <dbReference type="ARBA" id="ARBA00022555"/>
    </source>
</evidence>
<dbReference type="Pfam" id="PF16326">
    <property type="entry name" value="ABC_tran_CTD"/>
    <property type="match status" value="1"/>
</dbReference>
<accession>A0A942WH58</accession>
<evidence type="ECO:0000256" key="1">
    <source>
        <dbReference type="ARBA" id="ARBA00005868"/>
    </source>
</evidence>
<dbReference type="GeneID" id="92793774"/>
<dbReference type="SMART" id="SM00382">
    <property type="entry name" value="AAA"/>
    <property type="match status" value="2"/>
</dbReference>
<feature type="domain" description="ABC transporter" evidence="13">
    <location>
        <begin position="276"/>
        <end position="493"/>
    </location>
</feature>
<dbReference type="EMBL" id="JAGZMZ010000016">
    <property type="protein sequence ID" value="MBS4884481.1"/>
    <property type="molecule type" value="Genomic_DNA"/>
</dbReference>
<dbReference type="Proteomes" id="UP000753219">
    <property type="component" value="Unassembled WGS sequence"/>
</dbReference>
<gene>
    <name evidence="14" type="ORF">KHZ85_06920</name>
</gene>
<dbReference type="InterPro" id="IPR032524">
    <property type="entry name" value="ABC_tran_C"/>
</dbReference>
<dbReference type="Pfam" id="PF00005">
    <property type="entry name" value="ABC_tran"/>
    <property type="match status" value="2"/>
</dbReference>